<reference evidence="7 8" key="1">
    <citation type="submission" date="2020-03" db="EMBL/GenBank/DDBJ databases">
        <title>WGS of the type strain of Planosporangium spp.</title>
        <authorList>
            <person name="Thawai C."/>
        </authorList>
    </citation>
    <scope>NUCLEOTIDE SEQUENCE [LARGE SCALE GENOMIC DNA]</scope>
    <source>
        <strain evidence="7 8">TBRC 5610</strain>
    </source>
</reference>
<feature type="transmembrane region" description="Helical" evidence="5">
    <location>
        <begin position="374"/>
        <end position="393"/>
    </location>
</feature>
<accession>A0ABX0XZ58</accession>
<evidence type="ECO:0000256" key="5">
    <source>
        <dbReference type="SAM" id="Phobius"/>
    </source>
</evidence>
<dbReference type="InterPro" id="IPR036259">
    <property type="entry name" value="MFS_trans_sf"/>
</dbReference>
<organism evidence="7 8">
    <name type="scientific">Planosporangium thailandense</name>
    <dbReference type="NCBI Taxonomy" id="765197"/>
    <lineage>
        <taxon>Bacteria</taxon>
        <taxon>Bacillati</taxon>
        <taxon>Actinomycetota</taxon>
        <taxon>Actinomycetes</taxon>
        <taxon>Micromonosporales</taxon>
        <taxon>Micromonosporaceae</taxon>
        <taxon>Planosporangium</taxon>
    </lineage>
</organism>
<feature type="transmembrane region" description="Helical" evidence="5">
    <location>
        <begin position="312"/>
        <end position="335"/>
    </location>
</feature>
<feature type="transmembrane region" description="Helical" evidence="5">
    <location>
        <begin position="57"/>
        <end position="75"/>
    </location>
</feature>
<feature type="transmembrane region" description="Helical" evidence="5">
    <location>
        <begin position="281"/>
        <end position="306"/>
    </location>
</feature>
<proteinExistence type="predicted"/>
<keyword evidence="3 5" id="KW-1133">Transmembrane helix</keyword>
<feature type="transmembrane region" description="Helical" evidence="5">
    <location>
        <begin position="505"/>
        <end position="525"/>
    </location>
</feature>
<feature type="transmembrane region" description="Helical" evidence="5">
    <location>
        <begin position="87"/>
        <end position="108"/>
    </location>
</feature>
<dbReference type="EMBL" id="JAATVY010000007">
    <property type="protein sequence ID" value="NJC70645.1"/>
    <property type="molecule type" value="Genomic_DNA"/>
</dbReference>
<feature type="transmembrane region" description="Helical" evidence="5">
    <location>
        <begin position="150"/>
        <end position="169"/>
    </location>
</feature>
<evidence type="ECO:0000256" key="1">
    <source>
        <dbReference type="ARBA" id="ARBA00004651"/>
    </source>
</evidence>
<feature type="transmembrane region" description="Helical" evidence="5">
    <location>
        <begin position="405"/>
        <end position="428"/>
    </location>
</feature>
<keyword evidence="4 5" id="KW-0472">Membrane</keyword>
<dbReference type="Pfam" id="PF07690">
    <property type="entry name" value="MFS_1"/>
    <property type="match status" value="1"/>
</dbReference>
<dbReference type="SUPFAM" id="SSF103473">
    <property type="entry name" value="MFS general substrate transporter"/>
    <property type="match status" value="1"/>
</dbReference>
<evidence type="ECO:0000313" key="8">
    <source>
        <dbReference type="Proteomes" id="UP000722989"/>
    </source>
</evidence>
<protein>
    <submittedName>
        <fullName evidence="7">MFS transporter</fullName>
    </submittedName>
</protein>
<gene>
    <name evidence="7" type="ORF">HC031_13110</name>
</gene>
<evidence type="ECO:0000259" key="6">
    <source>
        <dbReference type="PROSITE" id="PS50850"/>
    </source>
</evidence>
<dbReference type="PANTHER" id="PTHR23501">
    <property type="entry name" value="MAJOR FACILITATOR SUPERFAMILY"/>
    <property type="match status" value="1"/>
</dbReference>
<dbReference type="PANTHER" id="PTHR23501:SF197">
    <property type="entry name" value="COMD"/>
    <property type="match status" value="1"/>
</dbReference>
<dbReference type="CDD" id="cd17502">
    <property type="entry name" value="MFS_Azr1_MDR_like"/>
    <property type="match status" value="1"/>
</dbReference>
<dbReference type="Proteomes" id="UP000722989">
    <property type="component" value="Unassembled WGS sequence"/>
</dbReference>
<sequence length="553" mass="57717">MPDRPRRDPRSGEDWHRQLMSVLPGLLAAIFLAALDQSVMSTSIKTIADDLGGLSLQAWPTTAFLITSTVSTPLYGKLSDMYGRRPLFAIAIGVFVLGSLCCASAQSIYQLAAFRGLQGLGGGGLLSIASAITADLVPPRERSRYQGYTMSCWIAASLLGPIIGGLFASAHSVLGVAGWRWVFLVNAPVGGTALIVVSRVLRPTGQRRARRIDHWGATAISVAAVPLLLVAEQGNRSGWTSPTALACYTVGALGVVAFLLAERRMGDDALIPLRLFRVATFSLAITISALVGLGMFGVISTVPLYLQVVHGLTPTAAGLMMLPMMAGTLASVILSGKLIKRGGGLRILPATGSTIIALAMFCCCLVTVDTPLWALGLIMVAFGIGIGSCRTVNVTAQNAVPPRDVGVATASVVFFREMAGAIGVAGYLSVLFGALPARLATAVGDAASRPEVSAALADRAVAGNPANAPFFAVLRGGREALADWSFLPAMDPRLARAFQLGFDSAIGRVFLVGGLVMCVAALLALCMKPPELRTVGAAQAEEYFGRHRAPESA</sequence>
<feature type="transmembrane region" description="Helical" evidence="5">
    <location>
        <begin position="243"/>
        <end position="261"/>
    </location>
</feature>
<keyword evidence="2 5" id="KW-0812">Transmembrane</keyword>
<evidence type="ECO:0000256" key="4">
    <source>
        <dbReference type="ARBA" id="ARBA00023136"/>
    </source>
</evidence>
<dbReference type="Gene3D" id="1.20.1720.10">
    <property type="entry name" value="Multidrug resistance protein D"/>
    <property type="match status" value="1"/>
</dbReference>
<dbReference type="PROSITE" id="PS50850">
    <property type="entry name" value="MFS"/>
    <property type="match status" value="1"/>
</dbReference>
<feature type="transmembrane region" description="Helical" evidence="5">
    <location>
        <begin position="120"/>
        <end position="138"/>
    </location>
</feature>
<comment type="caution">
    <text evidence="7">The sequence shown here is derived from an EMBL/GenBank/DDBJ whole genome shotgun (WGS) entry which is preliminary data.</text>
</comment>
<name>A0ABX0XZ58_9ACTN</name>
<keyword evidence="8" id="KW-1185">Reference proteome</keyword>
<feature type="domain" description="Major facilitator superfamily (MFS) profile" evidence="6">
    <location>
        <begin position="22"/>
        <end position="532"/>
    </location>
</feature>
<dbReference type="InterPro" id="IPR011701">
    <property type="entry name" value="MFS"/>
</dbReference>
<evidence type="ECO:0000313" key="7">
    <source>
        <dbReference type="EMBL" id="NJC70645.1"/>
    </source>
</evidence>
<feature type="transmembrane region" description="Helical" evidence="5">
    <location>
        <begin position="347"/>
        <end position="368"/>
    </location>
</feature>
<feature type="transmembrane region" description="Helical" evidence="5">
    <location>
        <begin position="213"/>
        <end position="231"/>
    </location>
</feature>
<evidence type="ECO:0000256" key="3">
    <source>
        <dbReference type="ARBA" id="ARBA00022989"/>
    </source>
</evidence>
<dbReference type="InterPro" id="IPR020846">
    <property type="entry name" value="MFS_dom"/>
</dbReference>
<comment type="subcellular location">
    <subcellularLocation>
        <location evidence="1">Cell membrane</location>
        <topology evidence="1">Multi-pass membrane protein</topology>
    </subcellularLocation>
</comment>
<evidence type="ECO:0000256" key="2">
    <source>
        <dbReference type="ARBA" id="ARBA00022692"/>
    </source>
</evidence>
<dbReference type="Gene3D" id="1.20.1250.20">
    <property type="entry name" value="MFS general substrate transporter like domains"/>
    <property type="match status" value="1"/>
</dbReference>
<feature type="transmembrane region" description="Helical" evidence="5">
    <location>
        <begin position="181"/>
        <end position="201"/>
    </location>
</feature>